<reference evidence="8" key="2">
    <citation type="submission" date="2023-01" db="EMBL/GenBank/DDBJ databases">
        <title>Draft genome sequence of Sneathiella chinensis strain NBRC 103408.</title>
        <authorList>
            <person name="Sun Q."/>
            <person name="Mori K."/>
        </authorList>
    </citation>
    <scope>NUCLEOTIDE SEQUENCE</scope>
    <source>
        <strain evidence="8">NBRC 103408</strain>
    </source>
</reference>
<proteinExistence type="predicted"/>
<dbReference type="Pfam" id="PF13640">
    <property type="entry name" value="2OG-FeII_Oxy_3"/>
    <property type="match status" value="1"/>
</dbReference>
<keyword evidence="6" id="KW-0408">Iron</keyword>
<dbReference type="InterPro" id="IPR006620">
    <property type="entry name" value="Pro_4_hyd_alph"/>
</dbReference>
<keyword evidence="5" id="KW-0560">Oxidoreductase</keyword>
<organism evidence="8 9">
    <name type="scientific">Sneathiella chinensis</name>
    <dbReference type="NCBI Taxonomy" id="349750"/>
    <lineage>
        <taxon>Bacteria</taxon>
        <taxon>Pseudomonadati</taxon>
        <taxon>Pseudomonadota</taxon>
        <taxon>Alphaproteobacteria</taxon>
        <taxon>Sneathiellales</taxon>
        <taxon>Sneathiellaceae</taxon>
        <taxon>Sneathiella</taxon>
    </lineage>
</organism>
<keyword evidence="2" id="KW-0479">Metal-binding</keyword>
<comment type="caution">
    <text evidence="8">The sequence shown here is derived from an EMBL/GenBank/DDBJ whole genome shotgun (WGS) entry which is preliminary data.</text>
</comment>
<evidence type="ECO:0000256" key="5">
    <source>
        <dbReference type="ARBA" id="ARBA00023002"/>
    </source>
</evidence>
<name>A0ABQ5U1S1_9PROT</name>
<evidence type="ECO:0000259" key="7">
    <source>
        <dbReference type="PROSITE" id="PS51471"/>
    </source>
</evidence>
<keyword evidence="9" id="KW-1185">Reference proteome</keyword>
<comment type="cofactor">
    <cofactor evidence="1">
        <name>L-ascorbate</name>
        <dbReference type="ChEBI" id="CHEBI:38290"/>
    </cofactor>
</comment>
<dbReference type="InterPro" id="IPR005123">
    <property type="entry name" value="Oxoglu/Fe-dep_dioxygenase_dom"/>
</dbReference>
<dbReference type="EMBL" id="BSNF01000001">
    <property type="protein sequence ID" value="GLQ05783.1"/>
    <property type="molecule type" value="Genomic_DNA"/>
</dbReference>
<sequence length="184" mass="20766">MYVNQVFSEEECDRILASLDEDKWEEAMVGGIAGKGVFSVQKDYRSNYQQTVPVANDGFPLNRIGQEISTANSSLWRFDLDGFAEDDLPWVMNYCRVGDHNNWHVDVGQAATASRKLGFSLQLTDGTEYEGGDLAFHRIRKERGELTRKGTLVVFPAFWLHKVAPMIAGHRKSVVGWVHGPSFR</sequence>
<evidence type="ECO:0000256" key="4">
    <source>
        <dbReference type="ARBA" id="ARBA00022964"/>
    </source>
</evidence>
<gene>
    <name evidence="8" type="ORF">GCM10007924_10040</name>
</gene>
<evidence type="ECO:0000256" key="1">
    <source>
        <dbReference type="ARBA" id="ARBA00001961"/>
    </source>
</evidence>
<protein>
    <recommendedName>
        <fullName evidence="7">Fe2OG dioxygenase domain-containing protein</fullName>
    </recommendedName>
</protein>
<dbReference type="SMART" id="SM00702">
    <property type="entry name" value="P4Hc"/>
    <property type="match status" value="1"/>
</dbReference>
<evidence type="ECO:0000313" key="9">
    <source>
        <dbReference type="Proteomes" id="UP001161409"/>
    </source>
</evidence>
<evidence type="ECO:0000256" key="2">
    <source>
        <dbReference type="ARBA" id="ARBA00022723"/>
    </source>
</evidence>
<dbReference type="Proteomes" id="UP001161409">
    <property type="component" value="Unassembled WGS sequence"/>
</dbReference>
<dbReference type="InterPro" id="IPR044862">
    <property type="entry name" value="Pro_4_hyd_alph_FE2OG_OXY"/>
</dbReference>
<evidence type="ECO:0000256" key="3">
    <source>
        <dbReference type="ARBA" id="ARBA00022896"/>
    </source>
</evidence>
<keyword evidence="4" id="KW-0223">Dioxygenase</keyword>
<dbReference type="PROSITE" id="PS51471">
    <property type="entry name" value="FE2OG_OXY"/>
    <property type="match status" value="1"/>
</dbReference>
<evidence type="ECO:0000313" key="8">
    <source>
        <dbReference type="EMBL" id="GLQ05783.1"/>
    </source>
</evidence>
<dbReference type="Gene3D" id="2.60.120.620">
    <property type="entry name" value="q2cbj1_9rhob like domain"/>
    <property type="match status" value="1"/>
</dbReference>
<feature type="domain" description="Fe2OG dioxygenase" evidence="7">
    <location>
        <begin position="83"/>
        <end position="180"/>
    </location>
</feature>
<evidence type="ECO:0000256" key="6">
    <source>
        <dbReference type="ARBA" id="ARBA00023004"/>
    </source>
</evidence>
<reference evidence="8" key="1">
    <citation type="journal article" date="2014" name="Int. J. Syst. Evol. Microbiol.">
        <title>Complete genome of a new Firmicutes species belonging to the dominant human colonic microbiota ('Ruminococcus bicirculans') reveals two chromosomes and a selective capacity to utilize plant glucans.</title>
        <authorList>
            <consortium name="NISC Comparative Sequencing Program"/>
            <person name="Wegmann U."/>
            <person name="Louis P."/>
            <person name="Goesmann A."/>
            <person name="Henrissat B."/>
            <person name="Duncan S.H."/>
            <person name="Flint H.J."/>
        </authorList>
    </citation>
    <scope>NUCLEOTIDE SEQUENCE</scope>
    <source>
        <strain evidence="8">NBRC 103408</strain>
    </source>
</reference>
<accession>A0ABQ5U1S1</accession>
<keyword evidence="3" id="KW-0847">Vitamin C</keyword>